<reference evidence="1 2" key="1">
    <citation type="submission" date="2018-12" db="EMBL/GenBank/DDBJ databases">
        <authorList>
            <consortium name="Pathogen Informatics"/>
        </authorList>
    </citation>
    <scope>NUCLEOTIDE SEQUENCE [LARGE SCALE GENOMIC DNA]</scope>
    <source>
        <strain evidence="1 2">NCTC10713</strain>
    </source>
</reference>
<dbReference type="RefSeq" id="WP_003033084.1">
    <property type="nucleotide sequence ID" value="NZ_AP018548.1"/>
</dbReference>
<gene>
    <name evidence="1" type="ORF">NCTC10713_01207</name>
</gene>
<proteinExistence type="predicted"/>
<organism evidence="1 2">
    <name type="scientific">Streptococcus anginosus</name>
    <dbReference type="NCBI Taxonomy" id="1328"/>
    <lineage>
        <taxon>Bacteria</taxon>
        <taxon>Bacillati</taxon>
        <taxon>Bacillota</taxon>
        <taxon>Bacilli</taxon>
        <taxon>Lactobacillales</taxon>
        <taxon>Streptococcaceae</taxon>
        <taxon>Streptococcus</taxon>
        <taxon>Streptococcus anginosus group</taxon>
    </lineage>
</organism>
<sequence>MDIDTEKDAHLFIDPLLLSADYEAIVVDFLATAYDLYYQKNQKDYALGLFIHSKECDAIHLGYSSSKSKGKGVSKEMLDQYFGYVSRAIDSLKERLLTPIAMPVFVKRFSKDRMSDLLASLLKKKLLEYSLEQAKIHGLKISDEVVSFDYWDIENHQWSTFESRYVVVQNNDKNDDELLILVPKTIVSQSFVVTPARYISAIFDRLQTMSKYKRPNGKVLTKKELRKREITDKYVTDKDKEYILNKTMENPDWFERYYDHSVKFNDNKSLSDDVLIKYLKK</sequence>
<dbReference type="AlphaFoldDB" id="A0A3S4NJC6"/>
<dbReference type="GeneID" id="93963741"/>
<accession>A0A3S4NJC6</accession>
<dbReference type="Proteomes" id="UP000278419">
    <property type="component" value="Chromosome"/>
</dbReference>
<protein>
    <submittedName>
        <fullName evidence="1">Lmo0471 protein</fullName>
    </submittedName>
</protein>
<dbReference type="EMBL" id="LR134283">
    <property type="protein sequence ID" value="VED98252.1"/>
    <property type="molecule type" value="Genomic_DNA"/>
</dbReference>
<name>A0A3S4NJC6_STRAP</name>
<evidence type="ECO:0000313" key="1">
    <source>
        <dbReference type="EMBL" id="VED98252.1"/>
    </source>
</evidence>
<evidence type="ECO:0000313" key="2">
    <source>
        <dbReference type="Proteomes" id="UP000278419"/>
    </source>
</evidence>